<name>A0A1J0KK70_9VIRU</name>
<reference evidence="1" key="1">
    <citation type="submission" date="2016-09" db="EMBL/GenBank/DDBJ databases">
        <title>Viral assemblage variation in an Arctic shelf seafloor.</title>
        <authorList>
            <person name="Nguyen T.T."/>
            <person name="Robertsen E.M."/>
            <person name="Landfald B."/>
        </authorList>
    </citation>
    <scope>NUCLEOTIDE SEQUENCE</scope>
</reference>
<proteinExistence type="predicted"/>
<dbReference type="Gene3D" id="2.60.120.20">
    <property type="match status" value="1"/>
</dbReference>
<organism evidence="1">
    <name type="scientific">uncultured marine virus</name>
    <dbReference type="NCBI Taxonomy" id="186617"/>
    <lineage>
        <taxon>Viruses</taxon>
        <taxon>environmental samples</taxon>
    </lineage>
</organism>
<protein>
    <submittedName>
        <fullName evidence="1">Uncharacterized protein</fullName>
    </submittedName>
</protein>
<evidence type="ECO:0000313" key="1">
    <source>
        <dbReference type="EMBL" id="APC94142.1"/>
    </source>
</evidence>
<accession>A0A1J0KK70</accession>
<dbReference type="InterPro" id="IPR029053">
    <property type="entry name" value="Viral_coat"/>
</dbReference>
<sequence>MAIKRTALGKRKRTVAPRVRMTTAKLQAQVKRLMRMRQEKKYAEKGVTGVVGQVLINASGTLVQDVTPTIAQGDGEGQRIGNSITATGLVLKQQFQVQLFCISKRRLRTHLLGFWTLRCQLLIC</sequence>
<dbReference type="EMBL" id="KX828617">
    <property type="protein sequence ID" value="APC94142.1"/>
    <property type="molecule type" value="Genomic_DNA"/>
</dbReference>